<organism evidence="2 3">
    <name type="scientific">Kitasatospora indigofera</name>
    <dbReference type="NCBI Taxonomy" id="67307"/>
    <lineage>
        <taxon>Bacteria</taxon>
        <taxon>Bacillati</taxon>
        <taxon>Actinomycetota</taxon>
        <taxon>Actinomycetes</taxon>
        <taxon>Kitasatosporales</taxon>
        <taxon>Streptomycetaceae</taxon>
        <taxon>Kitasatospora</taxon>
    </lineage>
</organism>
<proteinExistence type="predicted"/>
<accession>A0A919FPF8</accession>
<feature type="domain" description="DUF5753" evidence="1">
    <location>
        <begin position="93"/>
        <end position="269"/>
    </location>
</feature>
<dbReference type="EMBL" id="BNBO01000013">
    <property type="protein sequence ID" value="GHH69981.1"/>
    <property type="molecule type" value="Genomic_DNA"/>
</dbReference>
<evidence type="ECO:0000313" key="2">
    <source>
        <dbReference type="EMBL" id="GHH69981.1"/>
    </source>
</evidence>
<keyword evidence="3" id="KW-1185">Reference proteome</keyword>
<dbReference type="Proteomes" id="UP000617734">
    <property type="component" value="Unassembled WGS sequence"/>
</dbReference>
<evidence type="ECO:0000313" key="3">
    <source>
        <dbReference type="Proteomes" id="UP000617734"/>
    </source>
</evidence>
<protein>
    <submittedName>
        <fullName evidence="2">Transcriptional regulator</fullName>
    </submittedName>
</protein>
<reference evidence="2" key="2">
    <citation type="submission" date="2020-09" db="EMBL/GenBank/DDBJ databases">
        <authorList>
            <person name="Sun Q."/>
            <person name="Ohkuma M."/>
        </authorList>
    </citation>
    <scope>NUCLEOTIDE SEQUENCE</scope>
    <source>
        <strain evidence="2">JCM 4646</strain>
    </source>
</reference>
<dbReference type="AlphaFoldDB" id="A0A919FPF8"/>
<reference evidence="2" key="1">
    <citation type="journal article" date="2014" name="Int. J. Syst. Evol. Microbiol.">
        <title>Complete genome sequence of Corynebacterium casei LMG S-19264T (=DSM 44701T), isolated from a smear-ripened cheese.</title>
        <authorList>
            <consortium name="US DOE Joint Genome Institute (JGI-PGF)"/>
            <person name="Walter F."/>
            <person name="Albersmeier A."/>
            <person name="Kalinowski J."/>
            <person name="Ruckert C."/>
        </authorList>
    </citation>
    <scope>NUCLEOTIDE SEQUENCE</scope>
    <source>
        <strain evidence="2">JCM 4646</strain>
    </source>
</reference>
<gene>
    <name evidence="2" type="ORF">GCM10018781_29200</name>
</gene>
<evidence type="ECO:0000259" key="1">
    <source>
        <dbReference type="Pfam" id="PF19054"/>
    </source>
</evidence>
<comment type="caution">
    <text evidence="2">The sequence shown here is derived from an EMBL/GenBank/DDBJ whole genome shotgun (WGS) entry which is preliminary data.</text>
</comment>
<name>A0A919FPF8_9ACTN</name>
<dbReference type="InterPro" id="IPR043917">
    <property type="entry name" value="DUF5753"/>
</dbReference>
<sequence>MVFRPHELHPTRSNRDLYGWEMRAHRKRAGDMSLDQLTNVLDGFSKSHLARVERAASMPCARLSQALDAAFGTDGTFGRLYELAKKEKFPGKYRRAMDLEGRASIIEEYTSATVPGLLQTPGLARRSLQTGHPHASAQEIDSMLSARLDRQKRLSSTPAPRCWFILDEAVLRRPVGGSAVMRAQLAALVDDRRSHVTLQVLPFGAGEHAEMGGSLTLYTVPGNPLIAWVEGSHSGVIIEDPEGVAARRESYDLLRAQALSPRDSSAMIRTLMEEC</sequence>
<dbReference type="Pfam" id="PF19054">
    <property type="entry name" value="DUF5753"/>
    <property type="match status" value="1"/>
</dbReference>
<dbReference type="RefSeq" id="WP_190211248.1">
    <property type="nucleotide sequence ID" value="NZ_BNBO01000013.1"/>
</dbReference>
<dbReference type="GeneID" id="95353367"/>